<keyword evidence="1" id="KW-1133">Transmembrane helix</keyword>
<dbReference type="EMBL" id="LGGX01000001">
    <property type="protein sequence ID" value="KUK88158.1"/>
    <property type="molecule type" value="Genomic_DNA"/>
</dbReference>
<reference evidence="3" key="1">
    <citation type="journal article" date="2015" name="MBio">
        <title>Genome-Resolved Metagenomic Analysis Reveals Roles for Candidate Phyla and Other Microbial Community Members in Biogeochemical Transformations in Oil Reservoirs.</title>
        <authorList>
            <person name="Hu P."/>
            <person name="Tom L."/>
            <person name="Singh A."/>
            <person name="Thomas B.C."/>
            <person name="Baker B.J."/>
            <person name="Piceno Y.M."/>
            <person name="Andersen G.L."/>
            <person name="Banfield J.F."/>
        </authorList>
    </citation>
    <scope>NUCLEOTIDE SEQUENCE [LARGE SCALE GENOMIC DNA]</scope>
</reference>
<keyword evidence="1" id="KW-0472">Membrane</keyword>
<accession>A0A101I3M4</accession>
<protein>
    <submittedName>
        <fullName evidence="2">Uncharacterized protein</fullName>
    </submittedName>
</protein>
<evidence type="ECO:0000313" key="3">
    <source>
        <dbReference type="Proteomes" id="UP000053467"/>
    </source>
</evidence>
<dbReference type="AlphaFoldDB" id="A0A101I3M4"/>
<evidence type="ECO:0000256" key="1">
    <source>
        <dbReference type="SAM" id="Phobius"/>
    </source>
</evidence>
<sequence length="176" mass="19323">MLKKIIIFFLIISLNQLLLYPQTEESDSLKSLNNKPLCCLQFPFLSNNQNVAKDNLIFGCCVGSPVAGSIIVSAVGFVLLLLIGILEFVFSLGQSKSVIDSIGNFGIPTFIVLLSFSTLLSLLSIVFTPYYDYSSKEIKKGYKNFIVLLERGTGCLGSTLLSLLTVYLIFKNSEGN</sequence>
<feature type="transmembrane region" description="Helical" evidence="1">
    <location>
        <begin position="56"/>
        <end position="89"/>
    </location>
</feature>
<keyword evidence="1" id="KW-0812">Transmembrane</keyword>
<dbReference type="Proteomes" id="UP000053467">
    <property type="component" value="Unassembled WGS sequence"/>
</dbReference>
<feature type="transmembrane region" description="Helical" evidence="1">
    <location>
        <begin position="151"/>
        <end position="170"/>
    </location>
</feature>
<name>A0A101I3M4_UNCT6</name>
<feature type="transmembrane region" description="Helical" evidence="1">
    <location>
        <begin position="110"/>
        <end position="131"/>
    </location>
</feature>
<proteinExistence type="predicted"/>
<comment type="caution">
    <text evidence="2">The sequence shown here is derived from an EMBL/GenBank/DDBJ whole genome shotgun (WGS) entry which is preliminary data.</text>
</comment>
<organism evidence="2 3">
    <name type="scientific">candidate division TA06 bacterium 34_109</name>
    <dbReference type="NCBI Taxonomy" id="1635277"/>
    <lineage>
        <taxon>Bacteria</taxon>
        <taxon>Bacteria division TA06</taxon>
    </lineage>
</organism>
<evidence type="ECO:0000313" key="2">
    <source>
        <dbReference type="EMBL" id="KUK88158.1"/>
    </source>
</evidence>
<gene>
    <name evidence="2" type="ORF">XE03_0164</name>
</gene>